<feature type="compositionally biased region" description="Basic and acidic residues" evidence="2">
    <location>
        <begin position="158"/>
        <end position="175"/>
    </location>
</feature>
<gene>
    <name evidence="4" type="primary">12KD_4</name>
    <name evidence="4" type="ORF">g.76175</name>
</gene>
<comment type="similarity">
    <text evidence="1">Belongs to the DRM1/ARP family.</text>
</comment>
<dbReference type="EMBL" id="GDJX01014788">
    <property type="protein sequence ID" value="JAT53148.1"/>
    <property type="molecule type" value="Transcribed_RNA"/>
</dbReference>
<proteinExistence type="inferred from homology"/>
<evidence type="ECO:0000256" key="2">
    <source>
        <dbReference type="SAM" id="MobiDB-lite"/>
    </source>
</evidence>
<organism evidence="4">
    <name type="scientific">Anthurium amnicola</name>
    <dbReference type="NCBI Taxonomy" id="1678845"/>
    <lineage>
        <taxon>Eukaryota</taxon>
        <taxon>Viridiplantae</taxon>
        <taxon>Streptophyta</taxon>
        <taxon>Embryophyta</taxon>
        <taxon>Tracheophyta</taxon>
        <taxon>Spermatophyta</taxon>
        <taxon>Magnoliopsida</taxon>
        <taxon>Liliopsida</taxon>
        <taxon>Araceae</taxon>
        <taxon>Pothoideae</taxon>
        <taxon>Potheae</taxon>
        <taxon>Anthurium</taxon>
    </lineage>
</organism>
<keyword evidence="3" id="KW-0732">Signal</keyword>
<protein>
    <submittedName>
        <fullName evidence="4">Auxin-repressed 12. protein</fullName>
    </submittedName>
</protein>
<sequence length="208" mass="22127">SPSQGFQFSLLRLLVCGSRGLLYRLPKICETLAQSLLRRPPPLLPSFFPHFREGFLSAMGLLDKLWDDTVAGPRPDSGLGKLRKYSTFAPRIDTSGKEAVVEFGNGRAVGGEDSPEDTPRVTRSIMIKRPSGSPSATPPESPAGSTPPLSPFFGGGGRRSEWNRFRRKSTSDAYDRGAAAGSASGGSTAATPTAGAPSDRVFSPPFEV</sequence>
<dbReference type="AlphaFoldDB" id="A0A1D1YER6"/>
<evidence type="ECO:0000256" key="1">
    <source>
        <dbReference type="ARBA" id="ARBA00010502"/>
    </source>
</evidence>
<feature type="region of interest" description="Disordered" evidence="2">
    <location>
        <begin position="126"/>
        <end position="208"/>
    </location>
</feature>
<name>A0A1D1YER6_9ARAE</name>
<evidence type="ECO:0000256" key="3">
    <source>
        <dbReference type="SAM" id="SignalP"/>
    </source>
</evidence>
<feature type="chain" id="PRO_5008900159" evidence="3">
    <location>
        <begin position="21"/>
        <end position="208"/>
    </location>
</feature>
<evidence type="ECO:0000313" key="4">
    <source>
        <dbReference type="EMBL" id="JAT53148.1"/>
    </source>
</evidence>
<feature type="compositionally biased region" description="Low complexity" evidence="2">
    <location>
        <begin position="177"/>
        <end position="198"/>
    </location>
</feature>
<reference evidence="4" key="1">
    <citation type="submission" date="2015-07" db="EMBL/GenBank/DDBJ databases">
        <title>Transcriptome Assembly of Anthurium amnicola.</title>
        <authorList>
            <person name="Suzuki J."/>
        </authorList>
    </citation>
    <scope>NUCLEOTIDE SEQUENCE</scope>
</reference>
<dbReference type="PANTHER" id="PTHR33565:SF1">
    <property type="entry name" value="DORMANCY-ASSOCIATED PROTEIN HOMOLOG 3"/>
    <property type="match status" value="1"/>
</dbReference>
<dbReference type="Pfam" id="PF05564">
    <property type="entry name" value="Auxin_repressed"/>
    <property type="match status" value="1"/>
</dbReference>
<feature type="signal peptide" evidence="3">
    <location>
        <begin position="1"/>
        <end position="20"/>
    </location>
</feature>
<accession>A0A1D1YER6</accession>
<feature type="non-terminal residue" evidence="4">
    <location>
        <position position="1"/>
    </location>
</feature>
<dbReference type="InterPro" id="IPR008406">
    <property type="entry name" value="DRM/ARP"/>
</dbReference>
<dbReference type="PANTHER" id="PTHR33565">
    <property type="entry name" value="DORMANCY-ASSOCIATED PROTEIN 1"/>
    <property type="match status" value="1"/>
</dbReference>